<protein>
    <submittedName>
        <fullName evidence="1">Uncharacterized protein</fullName>
    </submittedName>
</protein>
<organism evidence="1 2">
    <name type="scientific">Vibrio tapetis subsp. tapetis</name>
    <dbReference type="NCBI Taxonomy" id="1671868"/>
    <lineage>
        <taxon>Bacteria</taxon>
        <taxon>Pseudomonadati</taxon>
        <taxon>Pseudomonadota</taxon>
        <taxon>Gammaproteobacteria</taxon>
        <taxon>Vibrionales</taxon>
        <taxon>Vibrionaceae</taxon>
        <taxon>Vibrio</taxon>
    </lineage>
</organism>
<sequence length="61" mass="7573">MTPLCGYYSPHFILYKFDLYYGNEVTRLLMNLFTRFFIYLRQNDRTLKQHYQWLSILIVIT</sequence>
<keyword evidence="2" id="KW-1185">Reference proteome</keyword>
<evidence type="ECO:0000313" key="1">
    <source>
        <dbReference type="EMBL" id="SON50636.1"/>
    </source>
</evidence>
<gene>
    <name evidence="1" type="ORF">VTAP4600_A2663</name>
</gene>
<proteinExistence type="predicted"/>
<name>A0A2N8ZFI9_9VIBR</name>
<dbReference type="EMBL" id="LT960611">
    <property type="protein sequence ID" value="SON50636.1"/>
    <property type="molecule type" value="Genomic_DNA"/>
</dbReference>
<dbReference type="AlphaFoldDB" id="A0A2N8ZFI9"/>
<dbReference type="Proteomes" id="UP000235828">
    <property type="component" value="Chromosome A"/>
</dbReference>
<evidence type="ECO:0000313" key="2">
    <source>
        <dbReference type="Proteomes" id="UP000235828"/>
    </source>
</evidence>
<reference evidence="1 2" key="1">
    <citation type="submission" date="2017-10" db="EMBL/GenBank/DDBJ databases">
        <authorList>
            <person name="Banno H."/>
            <person name="Chua N.-H."/>
        </authorList>
    </citation>
    <scope>NUCLEOTIDE SEQUENCE [LARGE SCALE GENOMIC DNA]</scope>
    <source>
        <strain evidence="1">Vibrio tapetis CECT4600</strain>
    </source>
</reference>
<dbReference type="KEGG" id="vta:A2663"/>
<accession>A0A2N8ZFI9</accession>